<evidence type="ECO:0000313" key="1">
    <source>
        <dbReference type="EMBL" id="GAA4300168.1"/>
    </source>
</evidence>
<reference evidence="2" key="1">
    <citation type="journal article" date="2019" name="Int. J. Syst. Evol. Microbiol.">
        <title>The Global Catalogue of Microorganisms (GCM) 10K type strain sequencing project: providing services to taxonomists for standard genome sequencing and annotation.</title>
        <authorList>
            <consortium name="The Broad Institute Genomics Platform"/>
            <consortium name="The Broad Institute Genome Sequencing Center for Infectious Disease"/>
            <person name="Wu L."/>
            <person name="Ma J."/>
        </authorList>
    </citation>
    <scope>NUCLEOTIDE SEQUENCE [LARGE SCALE GENOMIC DNA]</scope>
    <source>
        <strain evidence="2">JCM 17664</strain>
    </source>
</reference>
<dbReference type="EMBL" id="BAABFN010000001">
    <property type="protein sequence ID" value="GAA4300168.1"/>
    <property type="molecule type" value="Genomic_DNA"/>
</dbReference>
<accession>A0ABP8FCE0</accession>
<evidence type="ECO:0000313" key="2">
    <source>
        <dbReference type="Proteomes" id="UP001501207"/>
    </source>
</evidence>
<proteinExistence type="predicted"/>
<gene>
    <name evidence="1" type="ORF">GCM10023143_00900</name>
</gene>
<keyword evidence="2" id="KW-1185">Reference proteome</keyword>
<organism evidence="1 2">
    <name type="scientific">Compostibacter hankyongensis</name>
    <dbReference type="NCBI Taxonomy" id="1007089"/>
    <lineage>
        <taxon>Bacteria</taxon>
        <taxon>Pseudomonadati</taxon>
        <taxon>Bacteroidota</taxon>
        <taxon>Chitinophagia</taxon>
        <taxon>Chitinophagales</taxon>
        <taxon>Chitinophagaceae</taxon>
        <taxon>Compostibacter</taxon>
    </lineage>
</organism>
<comment type="caution">
    <text evidence="1">The sequence shown here is derived from an EMBL/GenBank/DDBJ whole genome shotgun (WGS) entry which is preliminary data.</text>
</comment>
<protein>
    <submittedName>
        <fullName evidence="1">Uncharacterized protein</fullName>
    </submittedName>
</protein>
<dbReference type="Proteomes" id="UP001501207">
    <property type="component" value="Unassembled WGS sequence"/>
</dbReference>
<sequence>MAFFILFFNKKINIFQAGKTGRPLIFAAANLSTLRRILSILLVSVASIQFLPLKEVGALLFKNQLVEELPHQGADQVQKEIKSKFNCNSQSPFLPLVIAMESTLAIHHSANIPPFPWVEILSPPPNG</sequence>
<name>A0ABP8FCE0_9BACT</name>